<reference evidence="1" key="1">
    <citation type="submission" date="2020-03" db="EMBL/GenBank/DDBJ databases">
        <authorList>
            <person name="Weist P."/>
        </authorList>
    </citation>
    <scope>NUCLEOTIDE SEQUENCE</scope>
</reference>
<dbReference type="EMBL" id="CADEAL010003953">
    <property type="protein sequence ID" value="CAB1447616.1"/>
    <property type="molecule type" value="Genomic_DNA"/>
</dbReference>
<protein>
    <submittedName>
        <fullName evidence="1">Uncharacterized protein</fullName>
    </submittedName>
</protein>
<keyword evidence="2" id="KW-1185">Reference proteome</keyword>
<evidence type="ECO:0000313" key="2">
    <source>
        <dbReference type="Proteomes" id="UP001153269"/>
    </source>
</evidence>
<gene>
    <name evidence="1" type="ORF">PLEPLA_LOCUS35297</name>
</gene>
<dbReference type="Proteomes" id="UP001153269">
    <property type="component" value="Unassembled WGS sequence"/>
</dbReference>
<proteinExistence type="predicted"/>
<organism evidence="1 2">
    <name type="scientific">Pleuronectes platessa</name>
    <name type="common">European plaice</name>
    <dbReference type="NCBI Taxonomy" id="8262"/>
    <lineage>
        <taxon>Eukaryota</taxon>
        <taxon>Metazoa</taxon>
        <taxon>Chordata</taxon>
        <taxon>Craniata</taxon>
        <taxon>Vertebrata</taxon>
        <taxon>Euteleostomi</taxon>
        <taxon>Actinopterygii</taxon>
        <taxon>Neopterygii</taxon>
        <taxon>Teleostei</taxon>
        <taxon>Neoteleostei</taxon>
        <taxon>Acanthomorphata</taxon>
        <taxon>Carangaria</taxon>
        <taxon>Pleuronectiformes</taxon>
        <taxon>Pleuronectoidei</taxon>
        <taxon>Pleuronectidae</taxon>
        <taxon>Pleuronectes</taxon>
    </lineage>
</organism>
<evidence type="ECO:0000313" key="1">
    <source>
        <dbReference type="EMBL" id="CAB1447616.1"/>
    </source>
</evidence>
<dbReference type="AlphaFoldDB" id="A0A9N7V859"/>
<name>A0A9N7V859_PLEPL</name>
<sequence>MQMGQTGDRIADLQSLFTSTSRNKHLDVSVKKFHFLFTSLDAVPPSGLTVETNGFSPLDTRWRPSHPDLRAVPHNTATPPALSDAIEAHCQRSAPGQGGVAVF</sequence>
<comment type="caution">
    <text evidence="1">The sequence shown here is derived from an EMBL/GenBank/DDBJ whole genome shotgun (WGS) entry which is preliminary data.</text>
</comment>
<accession>A0A9N7V859</accession>